<comment type="similarity">
    <text evidence="1">Belongs to the NAD(P)-dependent epimerase/dehydratase family.</text>
</comment>
<name>A0ABS6YG38_9ACTN</name>
<sequence length="330" mass="35584">MTRAVVTGAAGFIGSHLCAHLLASGDSVLGIDSLTDYYDPALKERNLRDLIPHPSFAFRRGDLLEAALEPLLDGADVVYHLAGQPGVRPSWGKDFELYARRNVLASQRLLEAMRDRPLRKFVYASSSSVYGDAPVIPTGESVCPRPLTPYGVTKLSAEHLCEVYRMSFGLPAVSLRLFSVYGPRQRPDMALARLIEAALTGGPFPLHGNGEQVRDFTYVRDVVTAMRDAACSSFTGVANLGGDAPVSMKHAIAAVERLVGPVNLDPRPGSRGEARHTAADIALAARAFGYRPRTELDDGLAAMADQTVIDLARRPESGSTGPRAMWRGIT</sequence>
<dbReference type="PRINTS" id="PR01713">
    <property type="entry name" value="NUCEPIMERASE"/>
</dbReference>
<evidence type="ECO:0000313" key="4">
    <source>
        <dbReference type="Proteomes" id="UP001197114"/>
    </source>
</evidence>
<dbReference type="Gene3D" id="3.40.50.720">
    <property type="entry name" value="NAD(P)-binding Rossmann-like Domain"/>
    <property type="match status" value="1"/>
</dbReference>
<dbReference type="Pfam" id="PF01370">
    <property type="entry name" value="Epimerase"/>
    <property type="match status" value="1"/>
</dbReference>
<dbReference type="InterPro" id="IPR001509">
    <property type="entry name" value="Epimerase_deHydtase"/>
</dbReference>
<evidence type="ECO:0000313" key="3">
    <source>
        <dbReference type="EMBL" id="MBW5420353.1"/>
    </source>
</evidence>
<dbReference type="Proteomes" id="UP001197114">
    <property type="component" value="Unassembled WGS sequence"/>
</dbReference>
<comment type="caution">
    <text evidence="3">The sequence shown here is derived from an EMBL/GenBank/DDBJ whole genome shotgun (WGS) entry which is preliminary data.</text>
</comment>
<evidence type="ECO:0000259" key="2">
    <source>
        <dbReference type="Pfam" id="PF01370"/>
    </source>
</evidence>
<proteinExistence type="inferred from homology"/>
<evidence type="ECO:0000256" key="1">
    <source>
        <dbReference type="ARBA" id="ARBA00007637"/>
    </source>
</evidence>
<gene>
    <name evidence="3" type="ORF">GKQ77_02045</name>
</gene>
<dbReference type="RefSeq" id="WP_219686857.1">
    <property type="nucleotide sequence ID" value="NZ_WMBF01000007.1"/>
</dbReference>
<keyword evidence="4" id="KW-1185">Reference proteome</keyword>
<dbReference type="SUPFAM" id="SSF51735">
    <property type="entry name" value="NAD(P)-binding Rossmann-fold domains"/>
    <property type="match status" value="1"/>
</dbReference>
<protein>
    <submittedName>
        <fullName evidence="3">NAD-dependent epimerase/dehydratase family protein</fullName>
    </submittedName>
</protein>
<dbReference type="PANTHER" id="PTHR43000">
    <property type="entry name" value="DTDP-D-GLUCOSE 4,6-DEHYDRATASE-RELATED"/>
    <property type="match status" value="1"/>
</dbReference>
<dbReference type="EMBL" id="WMBF01000007">
    <property type="protein sequence ID" value="MBW5420353.1"/>
    <property type="molecule type" value="Genomic_DNA"/>
</dbReference>
<accession>A0ABS6YG38</accession>
<organism evidence="3 4">
    <name type="scientific">Streptomyces anatolicus</name>
    <dbReference type="NCBI Taxonomy" id="2675858"/>
    <lineage>
        <taxon>Bacteria</taxon>
        <taxon>Bacillati</taxon>
        <taxon>Actinomycetota</taxon>
        <taxon>Actinomycetes</taxon>
        <taxon>Kitasatosporales</taxon>
        <taxon>Streptomycetaceae</taxon>
        <taxon>Streptomyces</taxon>
    </lineage>
</organism>
<dbReference type="InterPro" id="IPR036291">
    <property type="entry name" value="NAD(P)-bd_dom_sf"/>
</dbReference>
<feature type="domain" description="NAD-dependent epimerase/dehydratase" evidence="2">
    <location>
        <begin position="5"/>
        <end position="227"/>
    </location>
</feature>
<reference evidence="3 4" key="1">
    <citation type="submission" date="2019-11" db="EMBL/GenBank/DDBJ databases">
        <authorList>
            <person name="Ay H."/>
        </authorList>
    </citation>
    <scope>NUCLEOTIDE SEQUENCE [LARGE SCALE GENOMIC DNA]</scope>
    <source>
        <strain evidence="3 4">BG9H</strain>
    </source>
</reference>